<feature type="binding site" evidence="4">
    <location>
        <begin position="282"/>
        <end position="284"/>
    </location>
    <ligand>
        <name>acetyl-CoA</name>
        <dbReference type="ChEBI" id="CHEBI:57288"/>
        <label>2</label>
    </ligand>
</feature>
<evidence type="ECO:0000256" key="2">
    <source>
        <dbReference type="ARBA" id="ARBA00022737"/>
    </source>
</evidence>
<comment type="function">
    <text evidence="4">Catalyzes the transfer of acetyl from acetyl-CoA to desacetylmycothiol (Cys-GlcN-Ins) to form mycothiol.</text>
</comment>
<dbReference type="InterPro" id="IPR050276">
    <property type="entry name" value="MshD_Acetyltransferase"/>
</dbReference>
<dbReference type="Pfam" id="PF00583">
    <property type="entry name" value="Acetyltransf_1"/>
    <property type="match status" value="1"/>
</dbReference>
<comment type="caution">
    <text evidence="6">The sequence shown here is derived from an EMBL/GenBank/DDBJ whole genome shotgun (WGS) entry which is preliminary data.</text>
</comment>
<comment type="similarity">
    <text evidence="4">Belongs to the acetyltransferase family. MshD subfamily.</text>
</comment>
<feature type="domain" description="N-acetyltransferase" evidence="5">
    <location>
        <begin position="90"/>
        <end position="182"/>
    </location>
</feature>
<evidence type="ECO:0000313" key="7">
    <source>
        <dbReference type="Proteomes" id="UP001589700"/>
    </source>
</evidence>
<dbReference type="PANTHER" id="PTHR43617">
    <property type="entry name" value="L-AMINO ACID N-ACETYLTRANSFERASE"/>
    <property type="match status" value="1"/>
</dbReference>
<dbReference type="InterPro" id="IPR017813">
    <property type="entry name" value="Mycothiol_AcTrfase"/>
</dbReference>
<dbReference type="EC" id="2.3.1.189" evidence="4"/>
<dbReference type="Pfam" id="PF13508">
    <property type="entry name" value="Acetyltransf_7"/>
    <property type="match status" value="1"/>
</dbReference>
<accession>A0ABV5JR96</accession>
<dbReference type="InterPro" id="IPR000182">
    <property type="entry name" value="GNAT_dom"/>
</dbReference>
<feature type="binding site" evidence="4">
    <location>
        <position position="278"/>
    </location>
    <ligand>
        <name>1D-myo-inositol 2-(L-cysteinylamino)-2-deoxy-alpha-D-glucopyranoside</name>
        <dbReference type="ChEBI" id="CHEBI:58887"/>
    </ligand>
</feature>
<organism evidence="6 7">
    <name type="scientific">Dietzia aerolata</name>
    <dbReference type="NCBI Taxonomy" id="595984"/>
    <lineage>
        <taxon>Bacteria</taxon>
        <taxon>Bacillati</taxon>
        <taxon>Actinomycetota</taxon>
        <taxon>Actinomycetes</taxon>
        <taxon>Mycobacteriales</taxon>
        <taxon>Dietziaceae</taxon>
        <taxon>Dietzia</taxon>
    </lineage>
</organism>
<evidence type="ECO:0000256" key="3">
    <source>
        <dbReference type="ARBA" id="ARBA00023315"/>
    </source>
</evidence>
<keyword evidence="3 4" id="KW-0012">Acyltransferase</keyword>
<gene>
    <name evidence="4 6" type="primary">mshD</name>
    <name evidence="6" type="ORF">ACFFVD_10660</name>
</gene>
<dbReference type="EMBL" id="JBHMDY010000005">
    <property type="protein sequence ID" value="MFB9260262.1"/>
    <property type="molecule type" value="Genomic_DNA"/>
</dbReference>
<evidence type="ECO:0000256" key="4">
    <source>
        <dbReference type="HAMAP-Rule" id="MF_01698"/>
    </source>
</evidence>
<evidence type="ECO:0000256" key="1">
    <source>
        <dbReference type="ARBA" id="ARBA00022679"/>
    </source>
</evidence>
<dbReference type="GO" id="GO:0035447">
    <property type="term" value="F:mycothiol synthase activity"/>
    <property type="evidence" value="ECO:0007669"/>
    <property type="project" value="UniProtKB-EC"/>
</dbReference>
<reference evidence="6 7" key="1">
    <citation type="submission" date="2024-09" db="EMBL/GenBank/DDBJ databases">
        <authorList>
            <person name="Sun Q."/>
            <person name="Mori K."/>
        </authorList>
    </citation>
    <scope>NUCLEOTIDE SEQUENCE [LARGE SCALE GENOMIC DNA]</scope>
    <source>
        <strain evidence="6 7">CCM 7659</strain>
    </source>
</reference>
<dbReference type="PANTHER" id="PTHR43617:SF31">
    <property type="entry name" value="MYCOTHIOL ACETYLTRANSFERASE"/>
    <property type="match status" value="1"/>
</dbReference>
<feature type="binding site" evidence="4">
    <location>
        <position position="222"/>
    </location>
    <ligand>
        <name>1D-myo-inositol 2-(L-cysteinylamino)-2-deoxy-alpha-D-glucopyranoside</name>
        <dbReference type="ChEBI" id="CHEBI:58887"/>
    </ligand>
</feature>
<feature type="binding site" evidence="4">
    <location>
        <position position="317"/>
    </location>
    <ligand>
        <name>1D-myo-inositol 2-(L-cysteinylamino)-2-deoxy-alpha-D-glucopyranoside</name>
        <dbReference type="ChEBI" id="CHEBI:58887"/>
    </ligand>
</feature>
<feature type="binding site" evidence="4">
    <location>
        <begin position="322"/>
        <end position="327"/>
    </location>
    <ligand>
        <name>acetyl-CoA</name>
        <dbReference type="ChEBI" id="CHEBI:57288"/>
        <label>2</label>
    </ligand>
</feature>
<dbReference type="SUPFAM" id="SSF55729">
    <property type="entry name" value="Acyl-CoA N-acyltransferases (Nat)"/>
    <property type="match status" value="2"/>
</dbReference>
<protein>
    <recommendedName>
        <fullName evidence="4">Mycothiol acetyltransferase</fullName>
        <shortName evidence="4">MSH acetyltransferase</shortName>
        <ecNumber evidence="4">2.3.1.189</ecNumber>
    </recommendedName>
    <alternativeName>
        <fullName evidence="4">Mycothiol synthase</fullName>
    </alternativeName>
</protein>
<feature type="binding site" evidence="4">
    <location>
        <position position="266"/>
    </location>
    <ligand>
        <name>1D-myo-inositol 2-(L-cysteinylamino)-2-deoxy-alpha-D-glucopyranoside</name>
        <dbReference type="ChEBI" id="CHEBI:58887"/>
    </ligand>
</feature>
<dbReference type="PROSITE" id="PS51186">
    <property type="entry name" value="GNAT"/>
    <property type="match status" value="2"/>
</dbReference>
<keyword evidence="2 4" id="KW-0677">Repeat</keyword>
<sequence>MIVDTAQAQLDAGRIEAVAGAAEEIDGVAPLGEQPLRALYGDADFSDAASDAAGSGGEAGSGGAAGGVRHLVAWAGAGAGVDDLGEDGSGGQLIGYAQIDGTGRDATAELVVHPDHRRQGIGAGLVRAVIEREPAVSIWAHGALPAATELAEKLGLIRNRELLKMRRRGAYGPALPERTPVAGIELGTLAEAASEGGTRWPGLDARAEFLRVNNAAFHWHPEQGGWSRDMLDDRLAVDWVDTGAVFLAVDTSGDRGPRLAGFHWTKTVAESGEPVEGEVYVVAVDPADQGRGLGGVLTGIGVEHLEGTADAESVVLYVEGDNHPAIRTYEKLGFVVEHVDVTYTSR</sequence>
<feature type="binding site" evidence="4">
    <location>
        <position position="33"/>
    </location>
    <ligand>
        <name>1D-myo-inositol 2-(L-cysteinylamino)-2-deoxy-alpha-D-glucopyranoside</name>
        <dbReference type="ChEBI" id="CHEBI:58887"/>
    </ligand>
</feature>
<comment type="catalytic activity">
    <reaction evidence="4">
        <text>1D-myo-inositol 2-(L-cysteinylamino)-2-deoxy-alpha-D-glucopyranoside + acetyl-CoA = mycothiol + CoA + H(+)</text>
        <dbReference type="Rhea" id="RHEA:26172"/>
        <dbReference type="ChEBI" id="CHEBI:15378"/>
        <dbReference type="ChEBI" id="CHEBI:16768"/>
        <dbReference type="ChEBI" id="CHEBI:57287"/>
        <dbReference type="ChEBI" id="CHEBI:57288"/>
        <dbReference type="ChEBI" id="CHEBI:58887"/>
        <dbReference type="EC" id="2.3.1.189"/>
    </reaction>
</comment>
<dbReference type="Gene3D" id="3.40.630.30">
    <property type="match status" value="1"/>
</dbReference>
<evidence type="ECO:0000259" key="5">
    <source>
        <dbReference type="PROSITE" id="PS51186"/>
    </source>
</evidence>
<dbReference type="NCBIfam" id="TIGR03448">
    <property type="entry name" value="mycothiol_MshD"/>
    <property type="match status" value="1"/>
</dbReference>
<dbReference type="CDD" id="cd04301">
    <property type="entry name" value="NAT_SF"/>
    <property type="match status" value="1"/>
</dbReference>
<comment type="caution">
    <text evidence="4">Lacks conserved residue(s) required for the propagation of feature annotation.</text>
</comment>
<keyword evidence="1 4" id="KW-0808">Transferase</keyword>
<dbReference type="InterPro" id="IPR016181">
    <property type="entry name" value="Acyl_CoA_acyltransferase"/>
</dbReference>
<proteinExistence type="inferred from homology"/>
<feature type="domain" description="N-acetyltransferase" evidence="5">
    <location>
        <begin position="203"/>
        <end position="346"/>
    </location>
</feature>
<dbReference type="Proteomes" id="UP001589700">
    <property type="component" value="Unassembled WGS sequence"/>
</dbReference>
<comment type="subunit">
    <text evidence="4">Monomer.</text>
</comment>
<feature type="binding site" evidence="4">
    <location>
        <begin position="110"/>
        <end position="112"/>
    </location>
    <ligand>
        <name>acetyl-CoA</name>
        <dbReference type="ChEBI" id="CHEBI:57288"/>
        <label>1</label>
    </ligand>
</feature>
<name>A0ABV5JR96_9ACTN</name>
<dbReference type="RefSeq" id="WP_380023546.1">
    <property type="nucleotide sequence ID" value="NZ_JBHMDY010000005.1"/>
</dbReference>
<evidence type="ECO:0000313" key="6">
    <source>
        <dbReference type="EMBL" id="MFB9260262.1"/>
    </source>
</evidence>
<dbReference type="PIRSF" id="PIRSF021524">
    <property type="entry name" value="MSH_acetyltransferase"/>
    <property type="match status" value="1"/>
</dbReference>
<dbReference type="HAMAP" id="MF_01698">
    <property type="entry name" value="MshD"/>
    <property type="match status" value="1"/>
</dbReference>
<keyword evidence="7" id="KW-1185">Reference proteome</keyword>